<dbReference type="GO" id="GO:0006826">
    <property type="term" value="P:iron ion transport"/>
    <property type="evidence" value="ECO:0007669"/>
    <property type="project" value="UniProtKB-KW"/>
</dbReference>
<evidence type="ECO:0000256" key="5">
    <source>
        <dbReference type="ARBA" id="ARBA00023004"/>
    </source>
</evidence>
<keyword evidence="4" id="KW-0410">Iron transport</keyword>
<accession>A0A328NR52</accession>
<organism evidence="9 10">
    <name type="scientific">Micromonospora saelicesensis</name>
    <dbReference type="NCBI Taxonomy" id="285676"/>
    <lineage>
        <taxon>Bacteria</taxon>
        <taxon>Bacillati</taxon>
        <taxon>Actinomycetota</taxon>
        <taxon>Actinomycetes</taxon>
        <taxon>Micromonosporales</taxon>
        <taxon>Micromonosporaceae</taxon>
        <taxon>Micromonospora</taxon>
    </lineage>
</organism>
<dbReference type="InterPro" id="IPR027417">
    <property type="entry name" value="P-loop_NTPase"/>
</dbReference>
<dbReference type="RefSeq" id="WP_112674828.1">
    <property type="nucleotide sequence ID" value="NZ_CP192017.1"/>
</dbReference>
<reference evidence="9 10" key="1">
    <citation type="submission" date="2018-03" db="EMBL/GenBank/DDBJ databases">
        <title>Defining the species Micromonospora saelicesensis and Micromonospora noduli under the framework of genomics.</title>
        <authorList>
            <person name="Riesco R."/>
            <person name="Trujillo M.E."/>
        </authorList>
    </citation>
    <scope>NUCLEOTIDE SEQUENCE [LARGE SCALE GENOMIC DNA]</scope>
    <source>
        <strain evidence="9 10">PSN13</strain>
    </source>
</reference>
<feature type="domain" description="AAA+ ATPase" evidence="8">
    <location>
        <begin position="52"/>
        <end position="222"/>
    </location>
</feature>
<comment type="subcellular location">
    <subcellularLocation>
        <location evidence="1">Cell membrane</location>
        <topology evidence="1">Peripheral membrane protein</topology>
    </subcellularLocation>
</comment>
<gene>
    <name evidence="9" type="ORF">PSN13_01488</name>
</gene>
<evidence type="ECO:0000256" key="4">
    <source>
        <dbReference type="ARBA" id="ARBA00022496"/>
    </source>
</evidence>
<keyword evidence="3" id="KW-1003">Cell membrane</keyword>
<dbReference type="PANTHER" id="PTHR42771">
    <property type="entry name" value="IRON(3+)-HYDROXAMATE IMPORT ATP-BINDING PROTEIN FHUC"/>
    <property type="match status" value="1"/>
</dbReference>
<dbReference type="GO" id="GO:0016887">
    <property type="term" value="F:ATP hydrolysis activity"/>
    <property type="evidence" value="ECO:0007669"/>
    <property type="project" value="InterPro"/>
</dbReference>
<evidence type="ECO:0000256" key="2">
    <source>
        <dbReference type="ARBA" id="ARBA00022448"/>
    </source>
</evidence>
<dbReference type="InterPro" id="IPR051535">
    <property type="entry name" value="Siderophore_ABC-ATPase"/>
</dbReference>
<dbReference type="Pfam" id="PF13476">
    <property type="entry name" value="AAA_23"/>
    <property type="match status" value="1"/>
</dbReference>
<evidence type="ECO:0000313" key="10">
    <source>
        <dbReference type="Proteomes" id="UP000249419"/>
    </source>
</evidence>
<evidence type="ECO:0000256" key="1">
    <source>
        <dbReference type="ARBA" id="ARBA00004202"/>
    </source>
</evidence>
<dbReference type="Gene3D" id="3.40.50.300">
    <property type="entry name" value="P-loop containing nucleotide triphosphate hydrolases"/>
    <property type="match status" value="2"/>
</dbReference>
<dbReference type="SUPFAM" id="SSF52540">
    <property type="entry name" value="P-loop containing nucleoside triphosphate hydrolases"/>
    <property type="match status" value="1"/>
</dbReference>
<dbReference type="GO" id="GO:0006302">
    <property type="term" value="P:double-strand break repair"/>
    <property type="evidence" value="ECO:0007669"/>
    <property type="project" value="InterPro"/>
</dbReference>
<proteinExistence type="predicted"/>
<sequence length="257" mass="27782">MASGDEASGSRRDGGGFLRWVELTDDDTDRSAYPFTLPVVAGLRATGRLELDPAVTFLAGDNGTGKSTLIEAIAVAAGFNPEGGSTNFRFSTRTTESSLGEHLRLVRGIRKPRTGFFLRAESFYNVASEIDRLGVADGYGGTSLHERSHGESFLDLATHRFKPQGLYLLDEPEAALSVHGCLALLTRIHDLTQAGAQFVIATHSPILLAAPHARILQIEPGGAISHVDYDDAQPVLLTRSFLANPQRYLHHLFDGDN</sequence>
<keyword evidence="6" id="KW-0406">Ion transport</keyword>
<keyword evidence="7" id="KW-0472">Membrane</keyword>
<dbReference type="GO" id="GO:0005886">
    <property type="term" value="C:plasma membrane"/>
    <property type="evidence" value="ECO:0007669"/>
    <property type="project" value="UniProtKB-SubCell"/>
</dbReference>
<evidence type="ECO:0000313" key="9">
    <source>
        <dbReference type="EMBL" id="RAO37506.1"/>
    </source>
</evidence>
<dbReference type="EMBL" id="PYAG01000005">
    <property type="protein sequence ID" value="RAO37506.1"/>
    <property type="molecule type" value="Genomic_DNA"/>
</dbReference>
<dbReference type="PANTHER" id="PTHR42771:SF2">
    <property type="entry name" value="IRON(3+)-HYDROXAMATE IMPORT ATP-BINDING PROTEIN FHUC"/>
    <property type="match status" value="1"/>
</dbReference>
<evidence type="ECO:0000256" key="3">
    <source>
        <dbReference type="ARBA" id="ARBA00022475"/>
    </source>
</evidence>
<comment type="caution">
    <text evidence="9">The sequence shown here is derived from an EMBL/GenBank/DDBJ whole genome shotgun (WGS) entry which is preliminary data.</text>
</comment>
<dbReference type="InterPro" id="IPR038729">
    <property type="entry name" value="Rad50/SbcC_AAA"/>
</dbReference>
<protein>
    <recommendedName>
        <fullName evidence="8">AAA+ ATPase domain-containing protein</fullName>
    </recommendedName>
</protein>
<name>A0A328NR52_9ACTN</name>
<dbReference type="AlphaFoldDB" id="A0A328NR52"/>
<evidence type="ECO:0000256" key="7">
    <source>
        <dbReference type="ARBA" id="ARBA00023136"/>
    </source>
</evidence>
<dbReference type="InterPro" id="IPR003593">
    <property type="entry name" value="AAA+_ATPase"/>
</dbReference>
<keyword evidence="5" id="KW-0408">Iron</keyword>
<dbReference type="Proteomes" id="UP000249419">
    <property type="component" value="Unassembled WGS sequence"/>
</dbReference>
<evidence type="ECO:0000259" key="8">
    <source>
        <dbReference type="SMART" id="SM00382"/>
    </source>
</evidence>
<keyword evidence="2" id="KW-0813">Transport</keyword>
<evidence type="ECO:0000256" key="6">
    <source>
        <dbReference type="ARBA" id="ARBA00023065"/>
    </source>
</evidence>
<dbReference type="SMART" id="SM00382">
    <property type="entry name" value="AAA"/>
    <property type="match status" value="1"/>
</dbReference>